<dbReference type="Proteomes" id="UP000052237">
    <property type="component" value="Unassembled WGS sequence"/>
</dbReference>
<name>A0A0S4SP93_CAMHY</name>
<sequence>MKVAFCSTEPSTSSFSVRQWLGKGVERLLAVLNQSGYSRRLVRYCDMILYRHIDSINTQDKQMCDECAKKLSDMRYRVLYSGSNRRNQVDVAREIRGLFR</sequence>
<proteinExistence type="predicted"/>
<dbReference type="AlphaFoldDB" id="A0A0S4SP93"/>
<gene>
    <name evidence="1" type="ORF">ERS686654_01856</name>
</gene>
<reference evidence="1 2" key="1">
    <citation type="submission" date="2015-11" db="EMBL/GenBank/DDBJ databases">
        <authorList>
            <consortium name="Pathogen Informatics"/>
        </authorList>
    </citation>
    <scope>NUCLEOTIDE SEQUENCE [LARGE SCALE GENOMIC DNA]</scope>
    <source>
        <strain evidence="1 2">006A-0059</strain>
    </source>
</reference>
<organism evidence="1 2">
    <name type="scientific">Campylobacter hyointestinalis subsp. hyointestinalis</name>
    <dbReference type="NCBI Taxonomy" id="91352"/>
    <lineage>
        <taxon>Bacteria</taxon>
        <taxon>Pseudomonadati</taxon>
        <taxon>Campylobacterota</taxon>
        <taxon>Epsilonproteobacteria</taxon>
        <taxon>Campylobacterales</taxon>
        <taxon>Campylobacteraceae</taxon>
        <taxon>Campylobacter</taxon>
    </lineage>
</organism>
<protein>
    <submittedName>
        <fullName evidence="1">Uncharacterized protein</fullName>
    </submittedName>
</protein>
<accession>A0A0S4SP93</accession>
<evidence type="ECO:0000313" key="2">
    <source>
        <dbReference type="Proteomes" id="UP000052237"/>
    </source>
</evidence>
<comment type="caution">
    <text evidence="1">The sequence shown here is derived from an EMBL/GenBank/DDBJ whole genome shotgun (WGS) entry which is preliminary data.</text>
</comment>
<keyword evidence="2" id="KW-1185">Reference proteome</keyword>
<dbReference type="EMBL" id="FAVB01000005">
    <property type="protein sequence ID" value="CUU88190.1"/>
    <property type="molecule type" value="Genomic_DNA"/>
</dbReference>
<evidence type="ECO:0000313" key="1">
    <source>
        <dbReference type="EMBL" id="CUU88190.1"/>
    </source>
</evidence>